<dbReference type="InterPro" id="IPR036249">
    <property type="entry name" value="Thioredoxin-like_sf"/>
</dbReference>
<accession>A0A4S2N5S7</accession>
<dbReference type="OrthoDB" id="10263751at2759"/>
<evidence type="ECO:0000256" key="2">
    <source>
        <dbReference type="ARBA" id="ARBA00023157"/>
    </source>
</evidence>
<evidence type="ECO:0000256" key="1">
    <source>
        <dbReference type="ARBA" id="ARBA00008987"/>
    </source>
</evidence>
<evidence type="ECO:0000313" key="4">
    <source>
        <dbReference type="EMBL" id="TGZ84496.1"/>
    </source>
</evidence>
<feature type="domain" description="Thioredoxin" evidence="3">
    <location>
        <begin position="14"/>
        <end position="137"/>
    </location>
</feature>
<proteinExistence type="inferred from homology"/>
<dbReference type="CDD" id="cd02947">
    <property type="entry name" value="TRX_family"/>
    <property type="match status" value="1"/>
</dbReference>
<dbReference type="InterPro" id="IPR013766">
    <property type="entry name" value="Thioredoxin_domain"/>
</dbReference>
<evidence type="ECO:0000313" key="5">
    <source>
        <dbReference type="Proteomes" id="UP000298138"/>
    </source>
</evidence>
<dbReference type="PROSITE" id="PS51352">
    <property type="entry name" value="THIOREDOXIN_2"/>
    <property type="match status" value="1"/>
</dbReference>
<protein>
    <submittedName>
        <fullName evidence="4">Thioredoxin-domain-containing protein</fullName>
    </submittedName>
</protein>
<dbReference type="FunFam" id="3.40.30.10:FF:000245">
    <property type="entry name" value="Thioredoxin"/>
    <property type="match status" value="1"/>
</dbReference>
<dbReference type="STRING" id="341454.A0A4S2N5S7"/>
<dbReference type="SUPFAM" id="SSF52833">
    <property type="entry name" value="Thioredoxin-like"/>
    <property type="match status" value="1"/>
</dbReference>
<keyword evidence="2" id="KW-1015">Disulfide bond</keyword>
<name>A0A4S2N5S7_9PEZI</name>
<gene>
    <name evidence="4" type="ORF">EX30DRAFT_300484</name>
</gene>
<dbReference type="Gene3D" id="3.40.30.10">
    <property type="entry name" value="Glutaredoxin"/>
    <property type="match status" value="1"/>
</dbReference>
<sequence>MVAEIKKYVFSRAGGVDASAPPIIAITSPVRAQPADISHSTADYNSKVGNKDKLVVIDFHATWCGPCKAIAPQIEKYSKQYADVEFYKIDVDEVPDVAQQFGVRAMPTFKFVKNGNVVGEVVGANPKAVQAAIEQHK</sequence>
<dbReference type="Pfam" id="PF00085">
    <property type="entry name" value="Thioredoxin"/>
    <property type="match status" value="1"/>
</dbReference>
<dbReference type="AlphaFoldDB" id="A0A4S2N5S7"/>
<dbReference type="InterPro" id="IPR017937">
    <property type="entry name" value="Thioredoxin_CS"/>
</dbReference>
<dbReference type="PROSITE" id="PS00194">
    <property type="entry name" value="THIOREDOXIN_1"/>
    <property type="match status" value="1"/>
</dbReference>
<organism evidence="4 5">
    <name type="scientific">Ascodesmis nigricans</name>
    <dbReference type="NCBI Taxonomy" id="341454"/>
    <lineage>
        <taxon>Eukaryota</taxon>
        <taxon>Fungi</taxon>
        <taxon>Dikarya</taxon>
        <taxon>Ascomycota</taxon>
        <taxon>Pezizomycotina</taxon>
        <taxon>Pezizomycetes</taxon>
        <taxon>Pezizales</taxon>
        <taxon>Ascodesmidaceae</taxon>
        <taxon>Ascodesmis</taxon>
    </lineage>
</organism>
<dbReference type="NCBIfam" id="TIGR01068">
    <property type="entry name" value="thioredoxin"/>
    <property type="match status" value="1"/>
</dbReference>
<dbReference type="GO" id="GO:0015035">
    <property type="term" value="F:protein-disulfide reductase activity"/>
    <property type="evidence" value="ECO:0007669"/>
    <property type="project" value="InterPro"/>
</dbReference>
<dbReference type="EMBL" id="ML220112">
    <property type="protein sequence ID" value="TGZ84496.1"/>
    <property type="molecule type" value="Genomic_DNA"/>
</dbReference>
<dbReference type="InterPro" id="IPR005746">
    <property type="entry name" value="Thioredoxin"/>
</dbReference>
<dbReference type="Proteomes" id="UP000298138">
    <property type="component" value="Unassembled WGS sequence"/>
</dbReference>
<comment type="similarity">
    <text evidence="1">Belongs to the thioredoxin family.</text>
</comment>
<dbReference type="InParanoid" id="A0A4S2N5S7"/>
<keyword evidence="5" id="KW-1185">Reference proteome</keyword>
<dbReference type="FunCoup" id="A0A4S2N5S7">
    <property type="interactions" value="593"/>
</dbReference>
<reference evidence="4 5" key="1">
    <citation type="submission" date="2019-04" db="EMBL/GenBank/DDBJ databases">
        <title>Comparative genomics and transcriptomics to analyze fruiting body development in filamentous ascomycetes.</title>
        <authorList>
            <consortium name="DOE Joint Genome Institute"/>
            <person name="Lutkenhaus R."/>
            <person name="Traeger S."/>
            <person name="Breuer J."/>
            <person name="Kuo A."/>
            <person name="Lipzen A."/>
            <person name="Pangilinan J."/>
            <person name="Dilworth D."/>
            <person name="Sandor L."/>
            <person name="Poggeler S."/>
            <person name="Barry K."/>
            <person name="Grigoriev I.V."/>
            <person name="Nowrousian M."/>
        </authorList>
    </citation>
    <scope>NUCLEOTIDE SEQUENCE [LARGE SCALE GENOMIC DNA]</scope>
    <source>
        <strain evidence="4 5">CBS 389.68</strain>
    </source>
</reference>
<dbReference type="PANTHER" id="PTHR46115">
    <property type="entry name" value="THIOREDOXIN-LIKE PROTEIN 1"/>
    <property type="match status" value="1"/>
</dbReference>
<dbReference type="PRINTS" id="PR00421">
    <property type="entry name" value="THIOREDOXIN"/>
</dbReference>
<evidence type="ECO:0000259" key="3">
    <source>
        <dbReference type="PROSITE" id="PS51352"/>
    </source>
</evidence>